<dbReference type="InterPro" id="IPR000774">
    <property type="entry name" value="PPIase_FKBP_N"/>
</dbReference>
<gene>
    <name evidence="8" type="ORF">DI536_18845</name>
</gene>
<evidence type="ECO:0000259" key="7">
    <source>
        <dbReference type="PROSITE" id="PS50059"/>
    </source>
</evidence>
<feature type="domain" description="PPIase FKBP-type" evidence="7">
    <location>
        <begin position="148"/>
        <end position="234"/>
    </location>
</feature>
<evidence type="ECO:0000313" key="8">
    <source>
        <dbReference type="EMBL" id="PZR10849.1"/>
    </source>
</evidence>
<protein>
    <recommendedName>
        <fullName evidence="6">Peptidyl-prolyl cis-trans isomerase</fullName>
        <ecNumber evidence="6">5.2.1.8</ecNumber>
    </recommendedName>
</protein>
<dbReference type="SUPFAM" id="SSF54534">
    <property type="entry name" value="FKBP-like"/>
    <property type="match status" value="1"/>
</dbReference>
<reference evidence="8 9" key="1">
    <citation type="submission" date="2017-08" db="EMBL/GenBank/DDBJ databases">
        <title>Infants hospitalized years apart are colonized by the same room-sourced microbial strains.</title>
        <authorList>
            <person name="Brooks B."/>
            <person name="Olm M.R."/>
            <person name="Firek B.A."/>
            <person name="Baker R."/>
            <person name="Thomas B.C."/>
            <person name="Morowitz M.J."/>
            <person name="Banfield J.F."/>
        </authorList>
    </citation>
    <scope>NUCLEOTIDE SEQUENCE [LARGE SCALE GENOMIC DNA]</scope>
    <source>
        <strain evidence="8">S2_003_000_R2_14</strain>
    </source>
</reference>
<dbReference type="Gene3D" id="1.10.287.460">
    <property type="entry name" value="Peptidyl-prolyl cis-trans isomerase, FKBP-type, N-terminal domain"/>
    <property type="match status" value="1"/>
</dbReference>
<name>A0A2W5T5T3_9BACT</name>
<evidence type="ECO:0000256" key="1">
    <source>
        <dbReference type="ARBA" id="ARBA00000971"/>
    </source>
</evidence>
<dbReference type="Proteomes" id="UP000249061">
    <property type="component" value="Unassembled WGS sequence"/>
</dbReference>
<accession>A0A2W5T5T3</accession>
<dbReference type="InterPro" id="IPR036944">
    <property type="entry name" value="PPIase_FKBP_N_sf"/>
</dbReference>
<proteinExistence type="inferred from homology"/>
<evidence type="ECO:0000256" key="4">
    <source>
        <dbReference type="ARBA" id="ARBA00023235"/>
    </source>
</evidence>
<dbReference type="Pfam" id="PF01346">
    <property type="entry name" value="FKBP_N"/>
    <property type="match status" value="1"/>
</dbReference>
<keyword evidence="3 5" id="KW-0697">Rotamase</keyword>
<evidence type="ECO:0000256" key="2">
    <source>
        <dbReference type="ARBA" id="ARBA00006577"/>
    </source>
</evidence>
<dbReference type="EC" id="5.2.1.8" evidence="6"/>
<comment type="similarity">
    <text evidence="2 6">Belongs to the FKBP-type PPIase family.</text>
</comment>
<evidence type="ECO:0000256" key="3">
    <source>
        <dbReference type="ARBA" id="ARBA00023110"/>
    </source>
</evidence>
<evidence type="ECO:0000256" key="5">
    <source>
        <dbReference type="PROSITE-ProRule" id="PRU00277"/>
    </source>
</evidence>
<dbReference type="PANTHER" id="PTHR43811">
    <property type="entry name" value="FKBP-TYPE PEPTIDYL-PROLYL CIS-TRANS ISOMERASE FKPA"/>
    <property type="match status" value="1"/>
</dbReference>
<comment type="catalytic activity">
    <reaction evidence="1 5 6">
        <text>[protein]-peptidylproline (omega=180) = [protein]-peptidylproline (omega=0)</text>
        <dbReference type="Rhea" id="RHEA:16237"/>
        <dbReference type="Rhea" id="RHEA-COMP:10747"/>
        <dbReference type="Rhea" id="RHEA-COMP:10748"/>
        <dbReference type="ChEBI" id="CHEBI:83833"/>
        <dbReference type="ChEBI" id="CHEBI:83834"/>
        <dbReference type="EC" id="5.2.1.8"/>
    </reaction>
</comment>
<dbReference type="GO" id="GO:0006457">
    <property type="term" value="P:protein folding"/>
    <property type="evidence" value="ECO:0007669"/>
    <property type="project" value="InterPro"/>
</dbReference>
<dbReference type="EMBL" id="QFQP01000016">
    <property type="protein sequence ID" value="PZR10849.1"/>
    <property type="molecule type" value="Genomic_DNA"/>
</dbReference>
<organism evidence="8 9">
    <name type="scientific">Archangium gephyra</name>
    <dbReference type="NCBI Taxonomy" id="48"/>
    <lineage>
        <taxon>Bacteria</taxon>
        <taxon>Pseudomonadati</taxon>
        <taxon>Myxococcota</taxon>
        <taxon>Myxococcia</taxon>
        <taxon>Myxococcales</taxon>
        <taxon>Cystobacterineae</taxon>
        <taxon>Archangiaceae</taxon>
        <taxon>Archangium</taxon>
    </lineage>
</organism>
<dbReference type="InterPro" id="IPR001179">
    <property type="entry name" value="PPIase_FKBP_dom"/>
</dbReference>
<keyword evidence="4 5" id="KW-0413">Isomerase</keyword>
<dbReference type="InterPro" id="IPR046357">
    <property type="entry name" value="PPIase_dom_sf"/>
</dbReference>
<dbReference type="FunFam" id="3.10.50.40:FF:000006">
    <property type="entry name" value="Peptidyl-prolyl cis-trans isomerase"/>
    <property type="match status" value="1"/>
</dbReference>
<dbReference type="AlphaFoldDB" id="A0A2W5T5T3"/>
<comment type="caution">
    <text evidence="8">The sequence shown here is derived from an EMBL/GenBank/DDBJ whole genome shotgun (WGS) entry which is preliminary data.</text>
</comment>
<dbReference type="Gene3D" id="3.10.50.40">
    <property type="match status" value="1"/>
</dbReference>
<dbReference type="PANTHER" id="PTHR43811:SF19">
    <property type="entry name" value="39 KDA FK506-BINDING NUCLEAR PROTEIN"/>
    <property type="match status" value="1"/>
</dbReference>
<dbReference type="Pfam" id="PF00254">
    <property type="entry name" value="FKBP_C"/>
    <property type="match status" value="1"/>
</dbReference>
<dbReference type="PROSITE" id="PS50059">
    <property type="entry name" value="FKBP_PPIASE"/>
    <property type="match status" value="1"/>
</dbReference>
<evidence type="ECO:0000313" key="9">
    <source>
        <dbReference type="Proteomes" id="UP000249061"/>
    </source>
</evidence>
<sequence>MLLCLCGAFAAWAQNPKAKAPPADAPVAAKPAPLSPEERKKVLYALGAMVAQRTPLASAQLSEEELNEVLTGFVDAVNAKELKVTVQDAMPKVDQFLRERQKARADAEKDKGAKYLEEQAKAPGAQKQPSGLIYFETQAGTGAQPAPTDTVKVHYKGTLINGTEFDSSFKRGTPAEFPLNGVIKCWTEGVARMKVGGKAKLVCPSDIAYGERGAGPTIPPNSVLNFEVELLGINGK</sequence>
<evidence type="ECO:0000256" key="6">
    <source>
        <dbReference type="RuleBase" id="RU003915"/>
    </source>
</evidence>
<dbReference type="GO" id="GO:0003755">
    <property type="term" value="F:peptidyl-prolyl cis-trans isomerase activity"/>
    <property type="evidence" value="ECO:0007669"/>
    <property type="project" value="UniProtKB-UniRule"/>
</dbReference>